<dbReference type="PRINTS" id="PR00359">
    <property type="entry name" value="BP450"/>
</dbReference>
<dbReference type="AlphaFoldDB" id="A0A100WPI4"/>
<comment type="pathway">
    <text evidence="13">Steroid metabolism; cholesterol degradation.</text>
</comment>
<evidence type="ECO:0000256" key="2">
    <source>
        <dbReference type="ARBA" id="ARBA00010617"/>
    </source>
</evidence>
<sequence length="430" mass="48271">MPESSVVNAIDTDEQQFAPLIDLQWWQERPADRTELYRSLRDAGSPVFVRTSRPDSPRVRGFWAVGSHRDVSQISRRPEDFCSGQGTQIFDQTAEMREYRGSIIDMDDPEHMRLRKIVSRGFTPRMLSELRGLVQETTAEILEEMPRSGECDFVASFATLLPLRIIDNMLGVPREHEQFILHATNVVLGASDPEYVPDQSIKGIETAVTETSEQLIDLLKSIAEDRIASPRDDVISKLVTSDEENLTPQELAKFFILLIGAGNETTRNALTHGLLILSAHPEQRDRLLANYDELASPAVEEILRYASPVIHMRRTVTRDGVTLTDEQGAITHTFNAGDKVVLWYPAANRDPAVFAEPELFDIARKPNNHIAFGGPGPHFCLGAHLARLELNVAFKMLFDRYPDITSAGEPVMLRSNFVNGIKHLKATYTP</sequence>
<keyword evidence="11" id="KW-1207">Sterol metabolism</keyword>
<reference evidence="19" key="2">
    <citation type="submission" date="2016-02" db="EMBL/GenBank/DDBJ databases">
        <title>Draft genome sequence of five rapidly growing Mycobacterium species.</title>
        <authorList>
            <person name="Katahira K."/>
            <person name="Gotou Y."/>
            <person name="Iida K."/>
            <person name="Ogura Y."/>
            <person name="Hayashi T."/>
        </authorList>
    </citation>
    <scope>NUCLEOTIDE SEQUENCE [LARGE SCALE GENOMIC DNA]</scope>
    <source>
        <strain evidence="19">JCM6368</strain>
    </source>
</reference>
<comment type="similarity">
    <text evidence="2">Belongs to the cytochrome P450 family.</text>
</comment>
<comment type="cofactor">
    <cofactor evidence="1">
        <name>heme</name>
        <dbReference type="ChEBI" id="CHEBI:30413"/>
    </cofactor>
</comment>
<evidence type="ECO:0000256" key="16">
    <source>
        <dbReference type="ARBA" id="ARBA00082981"/>
    </source>
</evidence>
<evidence type="ECO:0000256" key="4">
    <source>
        <dbReference type="ARBA" id="ARBA00022617"/>
    </source>
</evidence>
<dbReference type="FunFam" id="1.10.630.10:FF:000018">
    <property type="entry name" value="Cytochrome P450 monooxygenase"/>
    <property type="match status" value="1"/>
</dbReference>
<dbReference type="GO" id="GO:0020037">
    <property type="term" value="F:heme binding"/>
    <property type="evidence" value="ECO:0007669"/>
    <property type="project" value="InterPro"/>
</dbReference>
<dbReference type="EMBL" id="BCSZ01000020">
    <property type="protein sequence ID" value="GAT01992.1"/>
    <property type="molecule type" value="Genomic_DNA"/>
</dbReference>
<evidence type="ECO:0000256" key="3">
    <source>
        <dbReference type="ARBA" id="ARBA00022548"/>
    </source>
</evidence>
<dbReference type="CDD" id="cd11033">
    <property type="entry name" value="CYP142-like"/>
    <property type="match status" value="1"/>
</dbReference>
<reference evidence="18 19" key="1">
    <citation type="journal article" date="2016" name="Genome Announc.">
        <title>Draft Genome Sequences of Five Rapidly Growing Mycobacterium Species, M. thermoresistibile, M. fortuitum subsp. acetamidolyticum, M. canariasense, M. brisbanense, and M. novocastrense.</title>
        <authorList>
            <person name="Katahira K."/>
            <person name="Ogura Y."/>
            <person name="Gotoh Y."/>
            <person name="Hayashi T."/>
        </authorList>
    </citation>
    <scope>NUCLEOTIDE SEQUENCE [LARGE SCALE GENOMIC DNA]</scope>
    <source>
        <strain evidence="18 19">JCM6368</strain>
    </source>
</reference>
<keyword evidence="3" id="KW-0153">Cholesterol metabolism</keyword>
<dbReference type="InterPro" id="IPR036396">
    <property type="entry name" value="Cyt_P450_sf"/>
</dbReference>
<dbReference type="Pfam" id="PF00067">
    <property type="entry name" value="p450"/>
    <property type="match status" value="1"/>
</dbReference>
<evidence type="ECO:0000256" key="6">
    <source>
        <dbReference type="ARBA" id="ARBA00022963"/>
    </source>
</evidence>
<evidence type="ECO:0000256" key="13">
    <source>
        <dbReference type="ARBA" id="ARBA00049645"/>
    </source>
</evidence>
<evidence type="ECO:0000256" key="12">
    <source>
        <dbReference type="ARBA" id="ARBA00023221"/>
    </source>
</evidence>
<keyword evidence="4" id="KW-0349">Heme</keyword>
<evidence type="ECO:0000256" key="9">
    <source>
        <dbReference type="ARBA" id="ARBA00023033"/>
    </source>
</evidence>
<keyword evidence="10" id="KW-0443">Lipid metabolism</keyword>
<dbReference type="GO" id="GO:0006707">
    <property type="term" value="P:cholesterol catabolic process"/>
    <property type="evidence" value="ECO:0007669"/>
    <property type="project" value="TreeGrafter"/>
</dbReference>
<evidence type="ECO:0000256" key="15">
    <source>
        <dbReference type="ARBA" id="ARBA00079588"/>
    </source>
</evidence>
<evidence type="ECO:0000313" key="19">
    <source>
        <dbReference type="Proteomes" id="UP000069705"/>
    </source>
</evidence>
<dbReference type="GO" id="GO:0036199">
    <property type="term" value="F:cholest-4-en-3-one 26-monooxygenase activity"/>
    <property type="evidence" value="ECO:0007669"/>
    <property type="project" value="TreeGrafter"/>
</dbReference>
<dbReference type="SUPFAM" id="SSF48264">
    <property type="entry name" value="Cytochrome P450"/>
    <property type="match status" value="1"/>
</dbReference>
<dbReference type="GO" id="GO:0008395">
    <property type="term" value="F:steroid hydroxylase activity"/>
    <property type="evidence" value="ECO:0007669"/>
    <property type="project" value="TreeGrafter"/>
</dbReference>
<dbReference type="PANTHER" id="PTHR46696">
    <property type="entry name" value="P450, PUTATIVE (EUROFUNG)-RELATED"/>
    <property type="match status" value="1"/>
</dbReference>
<keyword evidence="7" id="KW-0560">Oxidoreductase</keyword>
<evidence type="ECO:0000256" key="10">
    <source>
        <dbReference type="ARBA" id="ARBA00023098"/>
    </source>
</evidence>
<evidence type="ECO:0000256" key="1">
    <source>
        <dbReference type="ARBA" id="ARBA00001971"/>
    </source>
</evidence>
<dbReference type="InterPro" id="IPR002397">
    <property type="entry name" value="Cyt_P450_B"/>
</dbReference>
<keyword evidence="8" id="KW-0408">Iron</keyword>
<name>A0A100WPI4_MYCFO</name>
<evidence type="ECO:0000256" key="8">
    <source>
        <dbReference type="ARBA" id="ARBA00023004"/>
    </source>
</evidence>
<evidence type="ECO:0000256" key="17">
    <source>
        <dbReference type="ARBA" id="ARBA00083909"/>
    </source>
</evidence>
<accession>A0A100WPI4</accession>
<protein>
    <recommendedName>
        <fullName evidence="14">Steroid C26-monooxygenase</fullName>
    </recommendedName>
    <alternativeName>
        <fullName evidence="15">Cholest-4-en-3-one C26-monooxygenase</fullName>
    </alternativeName>
    <alternativeName>
        <fullName evidence="17">Cholesterol C26-monooxygenase</fullName>
    </alternativeName>
    <alternativeName>
        <fullName evidence="16">Steroid C27-monooxygenase</fullName>
    </alternativeName>
</protein>
<organism evidence="18 19">
    <name type="scientific">Mycolicibacterium fortuitum subsp. acetamidolyticum</name>
    <dbReference type="NCBI Taxonomy" id="144550"/>
    <lineage>
        <taxon>Bacteria</taxon>
        <taxon>Bacillati</taxon>
        <taxon>Actinomycetota</taxon>
        <taxon>Actinomycetes</taxon>
        <taxon>Mycobacteriales</taxon>
        <taxon>Mycobacteriaceae</taxon>
        <taxon>Mycolicibacterium</taxon>
    </lineage>
</organism>
<dbReference type="PRINTS" id="PR00385">
    <property type="entry name" value="P450"/>
</dbReference>
<comment type="caution">
    <text evidence="18">The sequence shown here is derived from an EMBL/GenBank/DDBJ whole genome shotgun (WGS) entry which is preliminary data.</text>
</comment>
<dbReference type="Gene3D" id="1.10.630.10">
    <property type="entry name" value="Cytochrome P450"/>
    <property type="match status" value="1"/>
</dbReference>
<evidence type="ECO:0000256" key="5">
    <source>
        <dbReference type="ARBA" id="ARBA00022723"/>
    </source>
</evidence>
<evidence type="ECO:0000256" key="11">
    <source>
        <dbReference type="ARBA" id="ARBA00023166"/>
    </source>
</evidence>
<dbReference type="GO" id="GO:0005506">
    <property type="term" value="F:iron ion binding"/>
    <property type="evidence" value="ECO:0007669"/>
    <property type="project" value="InterPro"/>
</dbReference>
<keyword evidence="9" id="KW-0503">Monooxygenase</keyword>
<dbReference type="PANTHER" id="PTHR46696:SF4">
    <property type="entry name" value="BIOTIN BIOSYNTHESIS CYTOCHROME P450"/>
    <property type="match status" value="1"/>
</dbReference>
<gene>
    <name evidence="18" type="ORF">RMCFA_2104</name>
</gene>
<dbReference type="InterPro" id="IPR001128">
    <property type="entry name" value="Cyt_P450"/>
</dbReference>
<keyword evidence="12" id="KW-0753">Steroid metabolism</keyword>
<evidence type="ECO:0000256" key="14">
    <source>
        <dbReference type="ARBA" id="ARBA00070775"/>
    </source>
</evidence>
<dbReference type="Proteomes" id="UP000069705">
    <property type="component" value="Unassembled WGS sequence"/>
</dbReference>
<keyword evidence="5" id="KW-0479">Metal-binding</keyword>
<proteinExistence type="inferred from homology"/>
<evidence type="ECO:0000256" key="7">
    <source>
        <dbReference type="ARBA" id="ARBA00023002"/>
    </source>
</evidence>
<evidence type="ECO:0000313" key="18">
    <source>
        <dbReference type="EMBL" id="GAT01992.1"/>
    </source>
</evidence>
<keyword evidence="6" id="KW-0442">Lipid degradation</keyword>